<sequence>MRAAQASKPVALPHRLLLLRMASNGASRKALMSGIGPSNFFEHLPSCLRIVALKLRPSFWRSDSDATSKGISPEMRDAVRFLIEVIGPKRLLSDSERCRQVSDRSNRTKKIVIGQVSDRSNRTKRFIGQTYVDDTTRPVATDSEPAARAVPSPRRQDRLAVVVETNFPF</sequence>
<gene>
    <name evidence="1" type="ORF">SVIM_LOCUS330607</name>
</gene>
<reference evidence="1" key="1">
    <citation type="submission" date="2019-03" db="EMBL/GenBank/DDBJ databases">
        <authorList>
            <person name="Mank J."/>
            <person name="Almeida P."/>
        </authorList>
    </citation>
    <scope>NUCLEOTIDE SEQUENCE</scope>
    <source>
        <strain evidence="1">78183</strain>
    </source>
</reference>
<accession>A0A6N2M7X4</accession>
<organism evidence="1">
    <name type="scientific">Salix viminalis</name>
    <name type="common">Common osier</name>
    <name type="synonym">Basket willow</name>
    <dbReference type="NCBI Taxonomy" id="40686"/>
    <lineage>
        <taxon>Eukaryota</taxon>
        <taxon>Viridiplantae</taxon>
        <taxon>Streptophyta</taxon>
        <taxon>Embryophyta</taxon>
        <taxon>Tracheophyta</taxon>
        <taxon>Spermatophyta</taxon>
        <taxon>Magnoliopsida</taxon>
        <taxon>eudicotyledons</taxon>
        <taxon>Gunneridae</taxon>
        <taxon>Pentapetalae</taxon>
        <taxon>rosids</taxon>
        <taxon>fabids</taxon>
        <taxon>Malpighiales</taxon>
        <taxon>Salicaceae</taxon>
        <taxon>Saliceae</taxon>
        <taxon>Salix</taxon>
    </lineage>
</organism>
<dbReference type="AlphaFoldDB" id="A0A6N2M7X4"/>
<dbReference type="EMBL" id="CAADRP010001715">
    <property type="protein sequence ID" value="VFU49903.1"/>
    <property type="molecule type" value="Genomic_DNA"/>
</dbReference>
<protein>
    <submittedName>
        <fullName evidence="1">Uncharacterized protein</fullName>
    </submittedName>
</protein>
<name>A0A6N2M7X4_SALVM</name>
<evidence type="ECO:0000313" key="1">
    <source>
        <dbReference type="EMBL" id="VFU49903.1"/>
    </source>
</evidence>
<proteinExistence type="predicted"/>